<dbReference type="EMBL" id="CH954180">
    <property type="protein sequence ID" value="KQS29938.1"/>
    <property type="molecule type" value="Genomic_DNA"/>
</dbReference>
<dbReference type="Pfam" id="PF03456">
    <property type="entry name" value="uDENN"/>
    <property type="match status" value="1"/>
</dbReference>
<dbReference type="SMART" id="SM00799">
    <property type="entry name" value="DENN"/>
    <property type="match status" value="1"/>
</dbReference>
<feature type="domain" description="MABP" evidence="4">
    <location>
        <begin position="39"/>
        <end position="195"/>
    </location>
</feature>
<dbReference type="InterPro" id="IPR051696">
    <property type="entry name" value="DENN_Domain_GEFs"/>
</dbReference>
<dbReference type="InterPro" id="IPR037516">
    <property type="entry name" value="Tripartite_DENN"/>
</dbReference>
<accession>A0A0Q5T3I5</accession>
<dbReference type="GO" id="GO:0031410">
    <property type="term" value="C:cytoplasmic vesicle"/>
    <property type="evidence" value="ECO:0007669"/>
    <property type="project" value="TreeGrafter"/>
</dbReference>
<dbReference type="SMART" id="SM00801">
    <property type="entry name" value="dDENN"/>
    <property type="match status" value="1"/>
</dbReference>
<dbReference type="SMART" id="SM00800">
    <property type="entry name" value="uDENN"/>
    <property type="match status" value="1"/>
</dbReference>
<keyword evidence="6" id="KW-1185">Reference proteome</keyword>
<feature type="compositionally biased region" description="Acidic residues" evidence="2">
    <location>
        <begin position="1013"/>
        <end position="1025"/>
    </location>
</feature>
<dbReference type="InterPro" id="IPR043153">
    <property type="entry name" value="DENN_C"/>
</dbReference>
<evidence type="ECO:0000313" key="6">
    <source>
        <dbReference type="Proteomes" id="UP000008711"/>
    </source>
</evidence>
<feature type="compositionally biased region" description="Basic and acidic residues" evidence="2">
    <location>
        <begin position="1256"/>
        <end position="1276"/>
    </location>
</feature>
<feature type="region of interest" description="Disordered" evidence="2">
    <location>
        <begin position="999"/>
        <end position="1129"/>
    </location>
</feature>
<dbReference type="InterPro" id="IPR005112">
    <property type="entry name" value="dDENN_dom"/>
</dbReference>
<organism evidence="5 6">
    <name type="scientific">Drosophila erecta</name>
    <name type="common">Fruit fly</name>
    <dbReference type="NCBI Taxonomy" id="7220"/>
    <lineage>
        <taxon>Eukaryota</taxon>
        <taxon>Metazoa</taxon>
        <taxon>Ecdysozoa</taxon>
        <taxon>Arthropoda</taxon>
        <taxon>Hexapoda</taxon>
        <taxon>Insecta</taxon>
        <taxon>Pterygota</taxon>
        <taxon>Neoptera</taxon>
        <taxon>Endopterygota</taxon>
        <taxon>Diptera</taxon>
        <taxon>Brachycera</taxon>
        <taxon>Muscomorpha</taxon>
        <taxon>Ephydroidea</taxon>
        <taxon>Drosophilidae</taxon>
        <taxon>Drosophila</taxon>
        <taxon>Sophophora</taxon>
    </lineage>
</organism>
<name>A0A0Q5T3I5_DROER</name>
<dbReference type="PANTHER" id="PTHR12296">
    <property type="entry name" value="DENN DOMAIN-CONTAINING PROTEIN 4"/>
    <property type="match status" value="1"/>
</dbReference>
<feature type="compositionally biased region" description="Polar residues" evidence="2">
    <location>
        <begin position="1408"/>
        <end position="1418"/>
    </location>
</feature>
<feature type="compositionally biased region" description="Low complexity" evidence="2">
    <location>
        <begin position="1109"/>
        <end position="1129"/>
    </location>
</feature>
<dbReference type="GO" id="GO:0005085">
    <property type="term" value="F:guanyl-nucleotide exchange factor activity"/>
    <property type="evidence" value="ECO:0007669"/>
    <property type="project" value="UniProtKB-KW"/>
</dbReference>
<feature type="compositionally biased region" description="Polar residues" evidence="2">
    <location>
        <begin position="1074"/>
        <end position="1091"/>
    </location>
</feature>
<evidence type="ECO:0000313" key="5">
    <source>
        <dbReference type="EMBL" id="KQS29938.1"/>
    </source>
</evidence>
<evidence type="ECO:0000259" key="4">
    <source>
        <dbReference type="PROSITE" id="PS51498"/>
    </source>
</evidence>
<dbReference type="GO" id="GO:0032483">
    <property type="term" value="P:regulation of Rab protein signal transduction"/>
    <property type="evidence" value="ECO:0007669"/>
    <property type="project" value="TreeGrafter"/>
</dbReference>
<proteinExistence type="predicted"/>
<feature type="compositionally biased region" description="Basic residues" evidence="2">
    <location>
        <begin position="1229"/>
        <end position="1252"/>
    </location>
</feature>
<reference evidence="5 6" key="1">
    <citation type="journal article" date="2007" name="Nature">
        <title>Evolution of genes and genomes on the Drosophila phylogeny.</title>
        <authorList>
            <consortium name="Drosophila 12 Genomes Consortium"/>
            <person name="Clark A.G."/>
            <person name="Eisen M.B."/>
            <person name="Smith D.R."/>
            <person name="Bergman C.M."/>
            <person name="Oliver B."/>
            <person name="Markow T.A."/>
            <person name="Kaufman T.C."/>
            <person name="Kellis M."/>
            <person name="Gelbart W."/>
            <person name="Iyer V.N."/>
            <person name="Pollard D.A."/>
            <person name="Sackton T.B."/>
            <person name="Larracuente A.M."/>
            <person name="Singh N.D."/>
            <person name="Abad J.P."/>
            <person name="Abt D.N."/>
            <person name="Adryan B."/>
            <person name="Aguade M."/>
            <person name="Akashi H."/>
            <person name="Anderson W.W."/>
            <person name="Aquadro C.F."/>
            <person name="Ardell D.H."/>
            <person name="Arguello R."/>
            <person name="Artieri C.G."/>
            <person name="Barbash D.A."/>
            <person name="Barker D."/>
            <person name="Barsanti P."/>
            <person name="Batterham P."/>
            <person name="Batzoglou S."/>
            <person name="Begun D."/>
            <person name="Bhutkar A."/>
            <person name="Blanco E."/>
            <person name="Bosak S.A."/>
            <person name="Bradley R.K."/>
            <person name="Brand A.D."/>
            <person name="Brent M.R."/>
            <person name="Brooks A.N."/>
            <person name="Brown R.H."/>
            <person name="Butlin R.K."/>
            <person name="Caggese C."/>
            <person name="Calvi B.R."/>
            <person name="Bernardo de Carvalho A."/>
            <person name="Caspi A."/>
            <person name="Castrezana S."/>
            <person name="Celniker S.E."/>
            <person name="Chang J.L."/>
            <person name="Chapple C."/>
            <person name="Chatterji S."/>
            <person name="Chinwalla A."/>
            <person name="Civetta A."/>
            <person name="Clifton S.W."/>
            <person name="Comeron J.M."/>
            <person name="Costello J.C."/>
            <person name="Coyne J.A."/>
            <person name="Daub J."/>
            <person name="David R.G."/>
            <person name="Delcher A.L."/>
            <person name="Delehaunty K."/>
            <person name="Do C.B."/>
            <person name="Ebling H."/>
            <person name="Edwards K."/>
            <person name="Eickbush T."/>
            <person name="Evans J.D."/>
            <person name="Filipski A."/>
            <person name="Findeiss S."/>
            <person name="Freyhult E."/>
            <person name="Fulton L."/>
            <person name="Fulton R."/>
            <person name="Garcia A.C."/>
            <person name="Gardiner A."/>
            <person name="Garfield D.A."/>
            <person name="Garvin B.E."/>
            <person name="Gibson G."/>
            <person name="Gilbert D."/>
            <person name="Gnerre S."/>
            <person name="Godfrey J."/>
            <person name="Good R."/>
            <person name="Gotea V."/>
            <person name="Gravely B."/>
            <person name="Greenberg A.J."/>
            <person name="Griffiths-Jones S."/>
            <person name="Gross S."/>
            <person name="Guigo R."/>
            <person name="Gustafson E.A."/>
            <person name="Haerty W."/>
            <person name="Hahn M.W."/>
            <person name="Halligan D.L."/>
            <person name="Halpern A.L."/>
            <person name="Halter G.M."/>
            <person name="Han M.V."/>
            <person name="Heger A."/>
            <person name="Hillier L."/>
            <person name="Hinrichs A.S."/>
            <person name="Holmes I."/>
            <person name="Hoskins R.A."/>
            <person name="Hubisz M.J."/>
            <person name="Hultmark D."/>
            <person name="Huntley M.A."/>
            <person name="Jaffe D.B."/>
            <person name="Jagadeeshan S."/>
            <person name="Jeck W.R."/>
            <person name="Johnson J."/>
            <person name="Jones C.D."/>
            <person name="Jordan W.C."/>
            <person name="Karpen G.H."/>
            <person name="Kataoka E."/>
            <person name="Keightley P.D."/>
            <person name="Kheradpour P."/>
            <person name="Kirkness E.F."/>
            <person name="Koerich L.B."/>
            <person name="Kristiansen K."/>
            <person name="Kudrna D."/>
            <person name="Kulathinal R.J."/>
            <person name="Kumar S."/>
            <person name="Kwok R."/>
            <person name="Lander E."/>
            <person name="Langley C.H."/>
            <person name="Lapoint R."/>
            <person name="Lazzaro B.P."/>
            <person name="Lee S.J."/>
            <person name="Levesque L."/>
            <person name="Li R."/>
            <person name="Lin C.F."/>
            <person name="Lin M.F."/>
            <person name="Lindblad-Toh K."/>
            <person name="Llopart A."/>
            <person name="Long M."/>
            <person name="Low L."/>
            <person name="Lozovsky E."/>
            <person name="Lu J."/>
            <person name="Luo M."/>
            <person name="Machado C.A."/>
            <person name="Makalowski W."/>
            <person name="Marzo M."/>
            <person name="Matsuda M."/>
            <person name="Matzkin L."/>
            <person name="McAllister B."/>
            <person name="McBride C.S."/>
            <person name="McKernan B."/>
            <person name="McKernan K."/>
            <person name="Mendez-Lago M."/>
            <person name="Minx P."/>
            <person name="Mollenhauer M.U."/>
            <person name="Montooth K."/>
            <person name="Mount S.M."/>
            <person name="Mu X."/>
            <person name="Myers E."/>
            <person name="Negre B."/>
            <person name="Newfeld S."/>
            <person name="Nielsen R."/>
            <person name="Noor M.A."/>
            <person name="O'Grady P."/>
            <person name="Pachter L."/>
            <person name="Papaceit M."/>
            <person name="Parisi M.J."/>
            <person name="Parisi M."/>
            <person name="Parts L."/>
            <person name="Pedersen J.S."/>
            <person name="Pesole G."/>
            <person name="Phillippy A.M."/>
            <person name="Ponting C.P."/>
            <person name="Pop M."/>
            <person name="Porcelli D."/>
            <person name="Powell J.R."/>
            <person name="Prohaska S."/>
            <person name="Pruitt K."/>
            <person name="Puig M."/>
            <person name="Quesneville H."/>
            <person name="Ram K.R."/>
            <person name="Rand D."/>
            <person name="Rasmussen M.D."/>
            <person name="Reed L.K."/>
            <person name="Reenan R."/>
            <person name="Reily A."/>
            <person name="Remington K.A."/>
            <person name="Rieger T.T."/>
            <person name="Ritchie M.G."/>
            <person name="Robin C."/>
            <person name="Rogers Y.H."/>
            <person name="Rohde C."/>
            <person name="Rozas J."/>
            <person name="Rubenfield M.J."/>
            <person name="Ruiz A."/>
            <person name="Russo S."/>
            <person name="Salzberg S.L."/>
            <person name="Sanchez-Gracia A."/>
            <person name="Saranga D.J."/>
            <person name="Sato H."/>
            <person name="Schaeffer S.W."/>
            <person name="Schatz M.C."/>
            <person name="Schlenke T."/>
            <person name="Schwartz R."/>
            <person name="Segarra C."/>
            <person name="Singh R.S."/>
            <person name="Sirot L."/>
            <person name="Sirota M."/>
            <person name="Sisneros N.B."/>
            <person name="Smith C.D."/>
            <person name="Smith T.F."/>
            <person name="Spieth J."/>
            <person name="Stage D.E."/>
            <person name="Stark A."/>
            <person name="Stephan W."/>
            <person name="Strausberg R.L."/>
            <person name="Strempel S."/>
            <person name="Sturgill D."/>
            <person name="Sutton G."/>
            <person name="Sutton G.G."/>
            <person name="Tao W."/>
            <person name="Teichmann S."/>
            <person name="Tobari Y.N."/>
            <person name="Tomimura Y."/>
            <person name="Tsolas J.M."/>
            <person name="Valente V.L."/>
            <person name="Venter E."/>
            <person name="Venter J.C."/>
            <person name="Vicario S."/>
            <person name="Vieira F.G."/>
            <person name="Vilella A.J."/>
            <person name="Villasante A."/>
            <person name="Walenz B."/>
            <person name="Wang J."/>
            <person name="Wasserman M."/>
            <person name="Watts T."/>
            <person name="Wilson D."/>
            <person name="Wilson R.K."/>
            <person name="Wing R.A."/>
            <person name="Wolfner M.F."/>
            <person name="Wong A."/>
            <person name="Wong G.K."/>
            <person name="Wu C.I."/>
            <person name="Wu G."/>
            <person name="Yamamoto D."/>
            <person name="Yang H.P."/>
            <person name="Yang S.P."/>
            <person name="Yorke J.A."/>
            <person name="Yoshida K."/>
            <person name="Zdobnov E."/>
            <person name="Zhang P."/>
            <person name="Zhang Y."/>
            <person name="Zimin A.V."/>
            <person name="Baldwin J."/>
            <person name="Abdouelleil A."/>
            <person name="Abdulkadir J."/>
            <person name="Abebe A."/>
            <person name="Abera B."/>
            <person name="Abreu J."/>
            <person name="Acer S.C."/>
            <person name="Aftuck L."/>
            <person name="Alexander A."/>
            <person name="An P."/>
            <person name="Anderson E."/>
            <person name="Anderson S."/>
            <person name="Arachi H."/>
            <person name="Azer M."/>
            <person name="Bachantsang P."/>
            <person name="Barry A."/>
            <person name="Bayul T."/>
            <person name="Berlin A."/>
            <person name="Bessette D."/>
            <person name="Bloom T."/>
            <person name="Blye J."/>
            <person name="Boguslavskiy L."/>
            <person name="Bonnet C."/>
            <person name="Boukhgalter B."/>
            <person name="Bourzgui I."/>
            <person name="Brown A."/>
            <person name="Cahill P."/>
            <person name="Channer S."/>
            <person name="Cheshatsang Y."/>
            <person name="Chuda L."/>
            <person name="Citroen M."/>
            <person name="Collymore A."/>
            <person name="Cooke P."/>
            <person name="Costello M."/>
            <person name="D'Aco K."/>
            <person name="Daza R."/>
            <person name="De Haan G."/>
            <person name="DeGray S."/>
            <person name="DeMaso C."/>
            <person name="Dhargay N."/>
            <person name="Dooley K."/>
            <person name="Dooley E."/>
            <person name="Doricent M."/>
            <person name="Dorje P."/>
            <person name="Dorjee K."/>
            <person name="Dupes A."/>
            <person name="Elong R."/>
            <person name="Falk J."/>
            <person name="Farina A."/>
            <person name="Faro S."/>
            <person name="Ferguson D."/>
            <person name="Fisher S."/>
            <person name="Foley C.D."/>
            <person name="Franke A."/>
            <person name="Friedrich D."/>
            <person name="Gadbois L."/>
            <person name="Gearin G."/>
            <person name="Gearin C.R."/>
            <person name="Giannoukos G."/>
            <person name="Goode T."/>
            <person name="Graham J."/>
            <person name="Grandbois E."/>
            <person name="Grewal S."/>
            <person name="Gyaltsen K."/>
            <person name="Hafez N."/>
            <person name="Hagos B."/>
            <person name="Hall J."/>
            <person name="Henson C."/>
            <person name="Hollinger A."/>
            <person name="Honan T."/>
            <person name="Huard M.D."/>
            <person name="Hughes L."/>
            <person name="Hurhula B."/>
            <person name="Husby M.E."/>
            <person name="Kamat A."/>
            <person name="Kanga B."/>
            <person name="Kashin S."/>
            <person name="Khazanovich D."/>
            <person name="Kisner P."/>
            <person name="Lance K."/>
            <person name="Lara M."/>
            <person name="Lee W."/>
            <person name="Lennon N."/>
            <person name="Letendre F."/>
            <person name="LeVine R."/>
            <person name="Lipovsky A."/>
            <person name="Liu X."/>
            <person name="Liu J."/>
            <person name="Liu S."/>
            <person name="Lokyitsang T."/>
            <person name="Lokyitsang Y."/>
            <person name="Lubonja R."/>
            <person name="Lui A."/>
            <person name="MacDonald P."/>
            <person name="Magnisalis V."/>
            <person name="Maru K."/>
            <person name="Matthews C."/>
            <person name="McCusker W."/>
            <person name="McDonough S."/>
            <person name="Mehta T."/>
            <person name="Meldrim J."/>
            <person name="Meneus L."/>
            <person name="Mihai O."/>
            <person name="Mihalev A."/>
            <person name="Mihova T."/>
            <person name="Mittelman R."/>
            <person name="Mlenga V."/>
            <person name="Montmayeur A."/>
            <person name="Mulrain L."/>
            <person name="Navidi A."/>
            <person name="Naylor J."/>
            <person name="Negash T."/>
            <person name="Nguyen T."/>
            <person name="Nguyen N."/>
            <person name="Nicol R."/>
            <person name="Norbu C."/>
            <person name="Norbu N."/>
            <person name="Novod N."/>
            <person name="O'Neill B."/>
            <person name="Osman S."/>
            <person name="Markiewicz E."/>
            <person name="Oyono O.L."/>
            <person name="Patti C."/>
            <person name="Phunkhang P."/>
            <person name="Pierre F."/>
            <person name="Priest M."/>
            <person name="Raghuraman S."/>
            <person name="Rege F."/>
            <person name="Reyes R."/>
            <person name="Rise C."/>
            <person name="Rogov P."/>
            <person name="Ross K."/>
            <person name="Ryan E."/>
            <person name="Settipalli S."/>
            <person name="Shea T."/>
            <person name="Sherpa N."/>
            <person name="Shi L."/>
            <person name="Shih D."/>
            <person name="Sparrow T."/>
            <person name="Spaulding J."/>
            <person name="Stalker J."/>
            <person name="Stange-Thomann N."/>
            <person name="Stavropoulos S."/>
            <person name="Stone C."/>
            <person name="Strader C."/>
            <person name="Tesfaye S."/>
            <person name="Thomson T."/>
            <person name="Thoulutsang Y."/>
            <person name="Thoulutsang D."/>
            <person name="Topham K."/>
            <person name="Topping I."/>
            <person name="Tsamla T."/>
            <person name="Vassiliev H."/>
            <person name="Vo A."/>
            <person name="Wangchuk T."/>
            <person name="Wangdi T."/>
            <person name="Weiand M."/>
            <person name="Wilkinson J."/>
            <person name="Wilson A."/>
            <person name="Yadav S."/>
            <person name="Young G."/>
            <person name="Yu Q."/>
            <person name="Zembek L."/>
            <person name="Zhong D."/>
            <person name="Zimmer A."/>
            <person name="Zwirko Z."/>
            <person name="Jaffe D.B."/>
            <person name="Alvarez P."/>
            <person name="Brockman W."/>
            <person name="Butler J."/>
            <person name="Chin C."/>
            <person name="Gnerre S."/>
            <person name="Grabherr M."/>
            <person name="Kleber M."/>
            <person name="Mauceli E."/>
            <person name="MacCallum I."/>
        </authorList>
    </citation>
    <scope>NUCLEOTIDE SEQUENCE [LARGE SCALE GENOMIC DNA]</scope>
    <source>
        <strain evidence="5 6">TSC#14021-0224.01</strain>
    </source>
</reference>
<dbReference type="Pfam" id="PF02141">
    <property type="entry name" value="DENN"/>
    <property type="match status" value="1"/>
</dbReference>
<dbReference type="PROSITE" id="PS51498">
    <property type="entry name" value="MABP"/>
    <property type="match status" value="1"/>
</dbReference>
<dbReference type="Gene3D" id="2.100.10.50">
    <property type="match status" value="1"/>
</dbReference>
<dbReference type="InterPro" id="IPR001194">
    <property type="entry name" value="cDENN_dom"/>
</dbReference>
<keyword evidence="1" id="KW-0344">Guanine-nucleotide releasing factor</keyword>
<feature type="domain" description="UDENN" evidence="3">
    <location>
        <begin position="187"/>
        <end position="632"/>
    </location>
</feature>
<dbReference type="Gene3D" id="3.40.50.11500">
    <property type="match status" value="1"/>
</dbReference>
<dbReference type="Pfam" id="PF03455">
    <property type="entry name" value="dDENN"/>
    <property type="match status" value="1"/>
</dbReference>
<evidence type="ECO:0000256" key="2">
    <source>
        <dbReference type="SAM" id="MobiDB-lite"/>
    </source>
</evidence>
<feature type="region of interest" description="Disordered" evidence="2">
    <location>
        <begin position="1390"/>
        <end position="1418"/>
    </location>
</feature>
<dbReference type="OrthoDB" id="75250at2759"/>
<sequence>MEEKRIADYFVVAGMPEHPQLLQENIFNDSGRLRAATTIEPITDIGVYYPLLGEEVPEGYEILTHTPTGLQANLNHGSVRTTDCYIYFRRGKDRPPLVDIGVLYDGHERIMSDAEIVAETPGGRVANVNNSSAKTFLTYRRARADMPCNELVVTELCVIVQSKGERAPHAFCLIYKTLNKGYVGSDVYLCYKKSMYRPKHISYKPEILLRYPTVDHTDFPLNLCPSVPLFCLPMGASLEAWPHVNGTEKRKPISPVFSTFVLTVNDGTYKVYGSALTFYEDYDESQLSAEQKEQLGWDEDFGAQHSLHMIKAICLLSHHPFGDTFDKWLKYLHRMVLYDVNIPIPVERYITQLLDEVPFPAPSIHLQLSSESNDRILLTQPEDSPLPRSGAGFHMLLQNLGTDNCLHVLLLALTEQKILIHSLRPATLTAVAEAIVSLLFPFKWQCPYIPLCPLGLAEVLHAPLPYLIGVDSRFFDLYEPPTDVTCIDLDTNNISLCESQRHLSPKLLPKRAARLLRQTLTELENAKPISYDSTNSLDRDIRKRKREVVLEQRIQEAFLLFMASILRGYRDFLVPISKAPSVGATDPSALFQLKAFLRSRDKSHQKFFELMMKTQMFIRFIEERSFVSDGDHGLSFFDECAEKVGNYDETPAQLHLVDWDTGQNSERTKYIFPPDSVTPAGSQPGGGGGGGMAYNYENFTLQPELLQSTKKTALSKFLQLQLNASLSPGSPIARRTKHEIKLSQKMASRCQQHPEAWSKYLLATCYSLYFLILPSMVLDTRHAGKEPEILRAAYDVLVRASRLKITCDEFCYRIMMQLCGIHNLPVLAVRLHYLMKRSGVQANALTYGFYNRCVLESQWPQDSTTISQIRWNRIKNVVLGAAQFRKAGKQRAASKVNKSLSASQDQNLSTLETVDGQSRTSLASSSGDGGGHGLLDFAAFDRLRNKLGSIVRQTVTGGNSEAMEDAVNNSTGLLIPGERSAPNTPTYGGDTEILAKALQQQQPRKQIMSIGGGDDDDEDEDDDEYTAGSPSTPQKQLEAGTDDLEYAGGGDYEADEEDDDEVDEHVAAQRARQRVQSPTKISPRTPVTQNDPLGALNEEETAASAAPTQQVQQEQQHSHSQIDSSIYSDKPILFRGQRSATFDESTQIGKSMHRSETMPVASSGVTNSLANIGSSLKFTFGPSLTGKKSNELIQGSLSSIKSAANSLTKKFDEIKGVISANSTPTKTNNGHHPHGLHHGHHHPHHHHHHHSQHGNAEQEEHDAAVHEEGKLRRVSSDLDPWGRLSESRKSSYNNLVPLGENSSTGALHMHAFPALPDHLYSLTSENAADRDCDVLIQLTTCSQCHNCSVLVYDEEIMSGWTAEDSNLNTTCHACNKLTVPFLSVHIERQAEEVEESDPSDPLQDGKEQTTNGTSHKSSLTVPYLNPLVLRKELENILTQEGDIALIKPEFVEEHPIIYWNLLWLMERIESKTHLPELCLPVPSDKEHIDPLSKLKTVHIQCLWDNLSLHTEASGPPMYLLYRETQPTSPLIKALLTDQAQLNMNVVQQIISAIRCNDFATPLKRLANERHKLKSNGVERSHSFYRDILFLALTAIGRANVDLATFHREYAAVFDKLTERECNMYYRNQDLPPSASTIFCRAYFRPLLLP</sequence>
<reference evidence="5 6" key="2">
    <citation type="journal article" date="2008" name="Bioinformatics">
        <title>Assembly reconciliation.</title>
        <authorList>
            <person name="Zimin A.V."/>
            <person name="Smith D.R."/>
            <person name="Sutton G."/>
            <person name="Yorke J.A."/>
        </authorList>
    </citation>
    <scope>NUCLEOTIDE SEQUENCE [LARGE SCALE GENOMIC DNA]</scope>
    <source>
        <strain evidence="5 6">TSC#14021-0224.01</strain>
    </source>
</reference>
<feature type="compositionally biased region" description="Acidic residues" evidence="2">
    <location>
        <begin position="1052"/>
        <end position="1063"/>
    </location>
</feature>
<dbReference type="PROSITE" id="PS50211">
    <property type="entry name" value="DENN"/>
    <property type="match status" value="1"/>
</dbReference>
<feature type="region of interest" description="Disordered" evidence="2">
    <location>
        <begin position="1220"/>
        <end position="1286"/>
    </location>
</feature>
<dbReference type="InterPro" id="IPR023341">
    <property type="entry name" value="MABP"/>
</dbReference>
<evidence type="ECO:0000259" key="3">
    <source>
        <dbReference type="PROSITE" id="PS50211"/>
    </source>
</evidence>
<evidence type="ECO:0000256" key="1">
    <source>
        <dbReference type="ARBA" id="ARBA00022658"/>
    </source>
</evidence>
<dbReference type="PANTHER" id="PTHR12296:SF30">
    <property type="entry name" value="DENN DOMAIN-CONTAINING PROTEIN CRAG"/>
    <property type="match status" value="1"/>
</dbReference>
<dbReference type="InterPro" id="IPR005113">
    <property type="entry name" value="uDENN_dom"/>
</dbReference>
<protein>
    <submittedName>
        <fullName evidence="5">Uncharacterized protein, isoform B</fullName>
    </submittedName>
</protein>
<dbReference type="Proteomes" id="UP000008711">
    <property type="component" value="Unassembled WGS sequence"/>
</dbReference>
<dbReference type="FunFam" id="2.100.10.50:FF:000001">
    <property type="entry name" value="DENN domain containing 4C"/>
    <property type="match status" value="1"/>
</dbReference>
<gene>
    <name evidence="5" type="primary">Dere\GG18264</name>
    <name evidence="5" type="synonym">dere_GLEANR_3118</name>
    <name evidence="5" type="synonym">GG18264</name>
    <name evidence="5" type="ORF">Dere_GG18264</name>
</gene>